<evidence type="ECO:0000313" key="3">
    <source>
        <dbReference type="Proteomes" id="UP000053286"/>
    </source>
</evidence>
<dbReference type="Proteomes" id="UP000053286">
    <property type="component" value="Unassembled WGS sequence"/>
</dbReference>
<dbReference type="InterPro" id="IPR051866">
    <property type="entry name" value="Intracell_Sig-Traffick_Protein"/>
</dbReference>
<organism evidence="2 3">
    <name type="scientific">Aptenodytes forsteri</name>
    <name type="common">Emperor penguin</name>
    <dbReference type="NCBI Taxonomy" id="9233"/>
    <lineage>
        <taxon>Eukaryota</taxon>
        <taxon>Metazoa</taxon>
        <taxon>Chordata</taxon>
        <taxon>Craniata</taxon>
        <taxon>Vertebrata</taxon>
        <taxon>Euteleostomi</taxon>
        <taxon>Archelosauria</taxon>
        <taxon>Archosauria</taxon>
        <taxon>Dinosauria</taxon>
        <taxon>Saurischia</taxon>
        <taxon>Theropoda</taxon>
        <taxon>Coelurosauria</taxon>
        <taxon>Aves</taxon>
        <taxon>Neognathae</taxon>
        <taxon>Neoaves</taxon>
        <taxon>Aequornithes</taxon>
        <taxon>Sphenisciformes</taxon>
        <taxon>Spheniscidae</taxon>
        <taxon>Aptenodytes</taxon>
    </lineage>
</organism>
<protein>
    <submittedName>
        <fullName evidence="2">Ribosomal protein S6 kinase-like 1</fullName>
    </submittedName>
</protein>
<dbReference type="STRING" id="9233.A0A087R4V3"/>
<dbReference type="Gene3D" id="1.10.510.10">
    <property type="entry name" value="Transferase(Phosphotransferase) domain 1"/>
    <property type="match status" value="1"/>
</dbReference>
<dbReference type="InterPro" id="IPR011009">
    <property type="entry name" value="Kinase-like_dom_sf"/>
</dbReference>
<evidence type="ECO:0000259" key="1">
    <source>
        <dbReference type="PROSITE" id="PS50011"/>
    </source>
</evidence>
<accession>A0A087R4V3</accession>
<keyword evidence="2" id="KW-0418">Kinase</keyword>
<dbReference type="SUPFAM" id="SSF116846">
    <property type="entry name" value="MIT domain"/>
    <property type="match status" value="1"/>
</dbReference>
<feature type="non-terminal residue" evidence="2">
    <location>
        <position position="1"/>
    </location>
</feature>
<dbReference type="AlphaFoldDB" id="A0A087R4V3"/>
<feature type="non-terminal residue" evidence="2">
    <location>
        <position position="438"/>
    </location>
</feature>
<keyword evidence="3" id="KW-1185">Reference proteome</keyword>
<dbReference type="GO" id="GO:0004672">
    <property type="term" value="F:protein kinase activity"/>
    <property type="evidence" value="ECO:0007669"/>
    <property type="project" value="InterPro"/>
</dbReference>
<dbReference type="InterPro" id="IPR000719">
    <property type="entry name" value="Prot_kinase_dom"/>
</dbReference>
<dbReference type="Pfam" id="PF00069">
    <property type="entry name" value="Pkinase"/>
    <property type="match status" value="1"/>
</dbReference>
<feature type="domain" description="Protein kinase" evidence="1">
    <location>
        <begin position="24"/>
        <end position="428"/>
    </location>
</feature>
<dbReference type="EMBL" id="KL226108">
    <property type="protein sequence ID" value="KFM08507.1"/>
    <property type="molecule type" value="Genomic_DNA"/>
</dbReference>
<dbReference type="PROSITE" id="PS50011">
    <property type="entry name" value="PROTEIN_KINASE_DOM"/>
    <property type="match status" value="1"/>
</dbReference>
<dbReference type="SMART" id="SM00220">
    <property type="entry name" value="S_TKc"/>
    <property type="match status" value="1"/>
</dbReference>
<name>A0A087R4V3_APTFO</name>
<proteinExistence type="predicted"/>
<evidence type="ECO:0000313" key="2">
    <source>
        <dbReference type="EMBL" id="KFM08507.1"/>
    </source>
</evidence>
<dbReference type="SUPFAM" id="SSF56112">
    <property type="entry name" value="Protein kinase-like (PK-like)"/>
    <property type="match status" value="1"/>
</dbReference>
<dbReference type="PANTHER" id="PTHR15508:SF4">
    <property type="entry name" value="RIBOSOMAL PROTEIN S6 KINASE-LIKE 1"/>
    <property type="match status" value="1"/>
</dbReference>
<reference evidence="2 3" key="1">
    <citation type="submission" date="2014-04" db="EMBL/GenBank/DDBJ databases">
        <title>Genome evolution of avian class.</title>
        <authorList>
            <person name="Zhang G."/>
            <person name="Li C."/>
        </authorList>
    </citation>
    <scope>NUCLEOTIDE SEQUENCE [LARGE SCALE GENOMIC DNA]</scope>
    <source>
        <strain evidence="2">BGI_AS27</strain>
    </source>
</reference>
<dbReference type="GO" id="GO:0005524">
    <property type="term" value="F:ATP binding"/>
    <property type="evidence" value="ECO:0007669"/>
    <property type="project" value="InterPro"/>
</dbReference>
<dbReference type="InterPro" id="IPR036181">
    <property type="entry name" value="MIT_dom_sf"/>
</dbReference>
<sequence length="438" mass="47904">KERREAVKRKITQYLRRAEEIFNCHLQRAAGGGNPTATGYSSLRFRPIRTLSSAVENLRRCKVVGVINKVQIVQDPATGGTFILKSLPKSLVETRERQTIIPHGVPFMVKLLCYYVSEDSIFLHLEHVQGMLSASSLVLLSAFQGRRCGLTSAPSTVSSRALPIQTPFKPRGTVAERTVWEAPRAATKSPSSLLGQAVASQALRPTEYWKTLMPCPLGSIAPSSSGKLCGPDPVVWEPSQGASLTCGQLREQLLSGRCRSLASRGHGRRAWAVEEEQVQLWAAEILLALEGLHQQGVLCRDLNPRNLLLDAAGHVRLTFFGQWTEVEPQCCSQAREELYSAPEVGGIMEPTEAADCWSFGSLLYELLTGVPLSQNHPSGIQPHTQLHLPEGLSLAATSLLTELLQYNPKRRLGSGGGGMAKLKSHSFFSTIPWNKLVG</sequence>
<keyword evidence="2" id="KW-0808">Transferase</keyword>
<gene>
    <name evidence="2" type="ORF">AS27_04469</name>
</gene>
<dbReference type="PANTHER" id="PTHR15508">
    <property type="entry name" value="RIBOSOMAL PROTEIN S6 KINASE"/>
    <property type="match status" value="1"/>
</dbReference>